<dbReference type="Gene3D" id="1.20.5.4130">
    <property type="match status" value="1"/>
</dbReference>
<dbReference type="PANTHER" id="PTHR36766:SF51">
    <property type="entry name" value="DISEASE RESISTANCE RPP13-LIKE PROTEIN 1"/>
    <property type="match status" value="1"/>
</dbReference>
<dbReference type="OrthoDB" id="850542at2759"/>
<dbReference type="EMBL" id="AWUE01017374">
    <property type="protein sequence ID" value="OMO87198.1"/>
    <property type="molecule type" value="Genomic_DNA"/>
</dbReference>
<protein>
    <submittedName>
        <fullName evidence="6">NB-ARC domain-containing protein</fullName>
    </submittedName>
</protein>
<name>A0A1R3IX78_9ROSI</name>
<dbReference type="GO" id="GO:0005524">
    <property type="term" value="F:ATP binding"/>
    <property type="evidence" value="ECO:0007669"/>
    <property type="project" value="UniProtKB-KW"/>
</dbReference>
<comment type="caution">
    <text evidence="6">The sequence shown here is derived from an EMBL/GenBank/DDBJ whole genome shotgun (WGS) entry which is preliminary data.</text>
</comment>
<reference evidence="7" key="1">
    <citation type="submission" date="2013-09" db="EMBL/GenBank/DDBJ databases">
        <title>Corchorus olitorius genome sequencing.</title>
        <authorList>
            <person name="Alam M."/>
            <person name="Haque M.S."/>
            <person name="Islam M.S."/>
            <person name="Emdad E.M."/>
            <person name="Islam M.M."/>
            <person name="Ahmed B."/>
            <person name="Halim A."/>
            <person name="Hossen Q.M.M."/>
            <person name="Hossain M.Z."/>
            <person name="Ahmed R."/>
            <person name="Khan M.M."/>
            <person name="Islam R."/>
            <person name="Rashid M.M."/>
            <person name="Khan S.A."/>
            <person name="Rahman M.S."/>
            <person name="Alam M."/>
            <person name="Yahiya A.S."/>
            <person name="Khan M.S."/>
            <person name="Azam M.S."/>
            <person name="Haque T."/>
            <person name="Lashkar M.Z.H."/>
            <person name="Akhand A.I."/>
            <person name="Morshed G."/>
            <person name="Roy S."/>
            <person name="Uddin K.S."/>
            <person name="Rabeya T."/>
            <person name="Hossain A.S."/>
            <person name="Chowdhury A."/>
            <person name="Snigdha A.R."/>
            <person name="Mortoza M.S."/>
            <person name="Matin S.A."/>
            <person name="Hoque S.M.E."/>
            <person name="Islam M.K."/>
            <person name="Roy D.K."/>
            <person name="Haider R."/>
            <person name="Moosa M.M."/>
            <person name="Elias S.M."/>
            <person name="Hasan A.M."/>
            <person name="Jahan S."/>
            <person name="Shafiuddin M."/>
            <person name="Mahmood N."/>
            <person name="Shommy N.S."/>
        </authorList>
    </citation>
    <scope>NUCLEOTIDE SEQUENCE [LARGE SCALE GENOMIC DNA]</scope>
    <source>
        <strain evidence="7">cv. O-4</strain>
    </source>
</reference>
<dbReference type="Pfam" id="PF18052">
    <property type="entry name" value="Rx_N"/>
    <property type="match status" value="1"/>
</dbReference>
<evidence type="ECO:0000256" key="3">
    <source>
        <dbReference type="ARBA" id="ARBA00022821"/>
    </source>
</evidence>
<evidence type="ECO:0000256" key="1">
    <source>
        <dbReference type="ARBA" id="ARBA00022737"/>
    </source>
</evidence>
<keyword evidence="3" id="KW-0611">Plant defense</keyword>
<dbReference type="STRING" id="93759.A0A1R3IX78"/>
<dbReference type="InterPro" id="IPR027417">
    <property type="entry name" value="P-loop_NTPase"/>
</dbReference>
<dbReference type="GO" id="GO:0043531">
    <property type="term" value="F:ADP binding"/>
    <property type="evidence" value="ECO:0007669"/>
    <property type="project" value="InterPro"/>
</dbReference>
<dbReference type="GO" id="GO:0006952">
    <property type="term" value="P:defense response"/>
    <property type="evidence" value="ECO:0007669"/>
    <property type="project" value="UniProtKB-KW"/>
</dbReference>
<keyword evidence="7" id="KW-1185">Reference proteome</keyword>
<keyword evidence="4" id="KW-0067">ATP-binding</keyword>
<keyword evidence="2" id="KW-0547">Nucleotide-binding</keyword>
<evidence type="ECO:0000313" key="6">
    <source>
        <dbReference type="EMBL" id="OMO87198.1"/>
    </source>
</evidence>
<dbReference type="InterPro" id="IPR041118">
    <property type="entry name" value="Rx_N"/>
</dbReference>
<evidence type="ECO:0000256" key="2">
    <source>
        <dbReference type="ARBA" id="ARBA00022741"/>
    </source>
</evidence>
<accession>A0A1R3IX78</accession>
<gene>
    <name evidence="6" type="ORF">COLO4_20750</name>
</gene>
<dbReference type="SUPFAM" id="SSF52540">
    <property type="entry name" value="P-loop containing nucleoside triphosphate hydrolases"/>
    <property type="match status" value="1"/>
</dbReference>
<dbReference type="Proteomes" id="UP000187203">
    <property type="component" value="Unassembled WGS sequence"/>
</dbReference>
<proteinExistence type="predicted"/>
<organism evidence="6 7">
    <name type="scientific">Corchorus olitorius</name>
    <dbReference type="NCBI Taxonomy" id="93759"/>
    <lineage>
        <taxon>Eukaryota</taxon>
        <taxon>Viridiplantae</taxon>
        <taxon>Streptophyta</taxon>
        <taxon>Embryophyta</taxon>
        <taxon>Tracheophyta</taxon>
        <taxon>Spermatophyta</taxon>
        <taxon>Magnoliopsida</taxon>
        <taxon>eudicotyledons</taxon>
        <taxon>Gunneridae</taxon>
        <taxon>Pentapetalae</taxon>
        <taxon>rosids</taxon>
        <taxon>malvids</taxon>
        <taxon>Malvales</taxon>
        <taxon>Malvaceae</taxon>
        <taxon>Grewioideae</taxon>
        <taxon>Apeibeae</taxon>
        <taxon>Corchorus</taxon>
    </lineage>
</organism>
<evidence type="ECO:0000256" key="4">
    <source>
        <dbReference type="ARBA" id="ARBA00022840"/>
    </source>
</evidence>
<dbReference type="AlphaFoldDB" id="A0A1R3IX78"/>
<evidence type="ECO:0000313" key="7">
    <source>
        <dbReference type="Proteomes" id="UP000187203"/>
    </source>
</evidence>
<keyword evidence="1" id="KW-0677">Repeat</keyword>
<sequence>MEGWEEALHLVAGISGWTLTINQDESDIVEDIVKKIKSAKFDVEISIEPQIKKLKNELQEIRAVIDDAEEIVLPDRSVKIWLTNLKYLAFELDDIVDEFDTHILTRNQMMDCQGGLSDDDSLSIFARHALVPRDFKGYPHFKEVAKKIARKCNGLPLAAKILGGLLRTVDLNAWKDILESEIWNSPQCNRISPSSPIAGNRNCTTSSPQGHCRVRQDRRRDCLSPLPRSPPVRTEFYAIHGIHGFRQNMQESVDGKKRTDRQGKLECGMDIVSHNACLSIPLSSMYSITEIVGHQSEVWKELTGEVQCSMDIISYRDMDMEFRLLARIMMALGSRQNSDIDETMSGVAAYYNLI</sequence>
<evidence type="ECO:0000259" key="5">
    <source>
        <dbReference type="Pfam" id="PF18052"/>
    </source>
</evidence>
<dbReference type="PANTHER" id="PTHR36766">
    <property type="entry name" value="PLANT BROAD-SPECTRUM MILDEW RESISTANCE PROTEIN RPW8"/>
    <property type="match status" value="1"/>
</dbReference>
<feature type="domain" description="Disease resistance N-terminal" evidence="5">
    <location>
        <begin position="47"/>
        <end position="108"/>
    </location>
</feature>